<feature type="non-terminal residue" evidence="2">
    <location>
        <position position="1"/>
    </location>
</feature>
<reference evidence="2 3" key="1">
    <citation type="submission" date="2017-07" db="EMBL/GenBank/DDBJ databases">
        <title>Mechanisms for carbon and nitrogen cycling indicate functional differentiation within the Candidate Phyla Radiation.</title>
        <authorList>
            <person name="Danczak R.E."/>
            <person name="Johnston M.D."/>
            <person name="Kenah C."/>
            <person name="Slattery M."/>
            <person name="Wrighton K.C."/>
            <person name="Wilkins M.J."/>
        </authorList>
    </citation>
    <scope>NUCLEOTIDE SEQUENCE [LARGE SCALE GENOMIC DNA]</scope>
    <source>
        <strain evidence="2">Licking1014_7</strain>
    </source>
</reference>
<accession>A0A554LIQ9</accession>
<protein>
    <submittedName>
        <fullName evidence="2">Uncharacterized protein</fullName>
    </submittedName>
</protein>
<gene>
    <name evidence="2" type="ORF">CEN89_453</name>
    <name evidence="1" type="ORF">CEN89_677</name>
</gene>
<evidence type="ECO:0000313" key="3">
    <source>
        <dbReference type="Proteomes" id="UP000315689"/>
    </source>
</evidence>
<proteinExistence type="predicted"/>
<dbReference type="EMBL" id="VMGK01000025">
    <property type="protein sequence ID" value="TSC92466.1"/>
    <property type="molecule type" value="Genomic_DNA"/>
</dbReference>
<name>A0A554LIQ9_9BACT</name>
<sequence>AKQASKERGEDERGATLGRRACREAIIQENIT</sequence>
<evidence type="ECO:0000313" key="2">
    <source>
        <dbReference type="EMBL" id="TSC92751.1"/>
    </source>
</evidence>
<dbReference type="EMBL" id="VMGK01000014">
    <property type="protein sequence ID" value="TSC92751.1"/>
    <property type="molecule type" value="Genomic_DNA"/>
</dbReference>
<comment type="caution">
    <text evidence="2">The sequence shown here is derived from an EMBL/GenBank/DDBJ whole genome shotgun (WGS) entry which is preliminary data.</text>
</comment>
<dbReference type="AlphaFoldDB" id="A0A554LIQ9"/>
<evidence type="ECO:0000313" key="1">
    <source>
        <dbReference type="EMBL" id="TSC92466.1"/>
    </source>
</evidence>
<dbReference type="Proteomes" id="UP000315689">
    <property type="component" value="Unassembled WGS sequence"/>
</dbReference>
<organism evidence="2 3">
    <name type="scientific">Candidatus Berkelbacteria bacterium Licking1014_7</name>
    <dbReference type="NCBI Taxonomy" id="2017147"/>
    <lineage>
        <taxon>Bacteria</taxon>
        <taxon>Candidatus Berkelbacteria</taxon>
    </lineage>
</organism>